<evidence type="ECO:0000313" key="2">
    <source>
        <dbReference type="EMBL" id="GEP94033.1"/>
    </source>
</evidence>
<protein>
    <recommendedName>
        <fullName evidence="4">DUF2784 domain-containing protein</fullName>
    </recommendedName>
</protein>
<dbReference type="Proteomes" id="UP000321436">
    <property type="component" value="Unassembled WGS sequence"/>
</dbReference>
<gene>
    <name evidence="2" type="ORF">CCY01nite_02930</name>
</gene>
<keyword evidence="3" id="KW-1185">Reference proteome</keyword>
<feature type="transmembrane region" description="Helical" evidence="1">
    <location>
        <begin position="6"/>
        <end position="24"/>
    </location>
</feature>
<evidence type="ECO:0008006" key="4">
    <source>
        <dbReference type="Google" id="ProtNLM"/>
    </source>
</evidence>
<reference evidence="2 3" key="1">
    <citation type="submission" date="2019-07" db="EMBL/GenBank/DDBJ databases">
        <title>Whole genome shotgun sequence of Chitinophaga cymbidii NBRC 109752.</title>
        <authorList>
            <person name="Hosoyama A."/>
            <person name="Uohara A."/>
            <person name="Ohji S."/>
            <person name="Ichikawa N."/>
        </authorList>
    </citation>
    <scope>NUCLEOTIDE SEQUENCE [LARGE SCALE GENOMIC DNA]</scope>
    <source>
        <strain evidence="2 3">NBRC 109752</strain>
    </source>
</reference>
<keyword evidence="1" id="KW-0472">Membrane</keyword>
<organism evidence="2 3">
    <name type="scientific">Chitinophaga cymbidii</name>
    <dbReference type="NCBI Taxonomy" id="1096750"/>
    <lineage>
        <taxon>Bacteria</taxon>
        <taxon>Pseudomonadati</taxon>
        <taxon>Bacteroidota</taxon>
        <taxon>Chitinophagia</taxon>
        <taxon>Chitinophagales</taxon>
        <taxon>Chitinophagaceae</taxon>
        <taxon>Chitinophaga</taxon>
    </lineage>
</organism>
<proteinExistence type="predicted"/>
<dbReference type="AlphaFoldDB" id="A0A512REB1"/>
<sequence length="120" mass="13959">MLDILFTLLHLLIIGFNLCGWIFPATRKLHFIFIVATACSWFILGIWFGMGYCPVTDWQWRIKEQLGARNLPDSFITYFVNKVSGRAFSDAFINILTMLFFVLAAGLSVYFNFFRRKKQG</sequence>
<name>A0A512REB1_9BACT</name>
<dbReference type="EMBL" id="BKAU01000001">
    <property type="protein sequence ID" value="GEP94033.1"/>
    <property type="molecule type" value="Genomic_DNA"/>
</dbReference>
<feature type="transmembrane region" description="Helical" evidence="1">
    <location>
        <begin position="31"/>
        <end position="50"/>
    </location>
</feature>
<accession>A0A512REB1</accession>
<dbReference type="InterPro" id="IPR021218">
    <property type="entry name" value="DUF2784"/>
</dbReference>
<comment type="caution">
    <text evidence="2">The sequence shown here is derived from an EMBL/GenBank/DDBJ whole genome shotgun (WGS) entry which is preliminary data.</text>
</comment>
<keyword evidence="1" id="KW-1133">Transmembrane helix</keyword>
<feature type="transmembrane region" description="Helical" evidence="1">
    <location>
        <begin position="91"/>
        <end position="114"/>
    </location>
</feature>
<keyword evidence="1" id="KW-0812">Transmembrane</keyword>
<evidence type="ECO:0000256" key="1">
    <source>
        <dbReference type="SAM" id="Phobius"/>
    </source>
</evidence>
<dbReference type="Pfam" id="PF10861">
    <property type="entry name" value="DUF2784"/>
    <property type="match status" value="1"/>
</dbReference>
<evidence type="ECO:0000313" key="3">
    <source>
        <dbReference type="Proteomes" id="UP000321436"/>
    </source>
</evidence>